<dbReference type="AlphaFoldDB" id="A0A8J7M2S3"/>
<dbReference type="Gene3D" id="3.40.50.2300">
    <property type="match status" value="1"/>
</dbReference>
<accession>A0A8J7M2S3</accession>
<evidence type="ECO:0000256" key="1">
    <source>
        <dbReference type="PROSITE-ProRule" id="PRU00169"/>
    </source>
</evidence>
<reference evidence="3" key="1">
    <citation type="submission" date="2020-12" db="EMBL/GenBank/DDBJ databases">
        <title>Geomonas sp. Red875, isolated from river sediment.</title>
        <authorList>
            <person name="Xu Z."/>
            <person name="Zhang Z."/>
            <person name="Masuda Y."/>
            <person name="Itoh H."/>
            <person name="Senoo K."/>
        </authorList>
    </citation>
    <scope>NUCLEOTIDE SEQUENCE</scope>
    <source>
        <strain evidence="3">Red875</strain>
    </source>
</reference>
<evidence type="ECO:0000313" key="4">
    <source>
        <dbReference type="Proteomes" id="UP000636888"/>
    </source>
</evidence>
<dbReference type="Pfam" id="PF00072">
    <property type="entry name" value="Response_reg"/>
    <property type="match status" value="1"/>
</dbReference>
<dbReference type="InterPro" id="IPR052048">
    <property type="entry name" value="ST_Response_Regulator"/>
</dbReference>
<dbReference type="GO" id="GO:0000160">
    <property type="term" value="P:phosphorelay signal transduction system"/>
    <property type="evidence" value="ECO:0007669"/>
    <property type="project" value="InterPro"/>
</dbReference>
<comment type="caution">
    <text evidence="1">Lacks conserved residue(s) required for the propagation of feature annotation.</text>
</comment>
<gene>
    <name evidence="3" type="ORF">JFN93_21855</name>
</gene>
<dbReference type="PANTHER" id="PTHR43228:SF1">
    <property type="entry name" value="TWO-COMPONENT RESPONSE REGULATOR ARR22"/>
    <property type="match status" value="1"/>
</dbReference>
<dbReference type="RefSeq" id="WP_199386384.1">
    <property type="nucleotide sequence ID" value="NZ_JAEMHM010000023.1"/>
</dbReference>
<dbReference type="InterPro" id="IPR001789">
    <property type="entry name" value="Sig_transdc_resp-reg_receiver"/>
</dbReference>
<protein>
    <submittedName>
        <fullName evidence="3">Response regulator</fullName>
    </submittedName>
</protein>
<dbReference type="PANTHER" id="PTHR43228">
    <property type="entry name" value="TWO-COMPONENT RESPONSE REGULATOR"/>
    <property type="match status" value="1"/>
</dbReference>
<dbReference type="SMART" id="SM00448">
    <property type="entry name" value="REC"/>
    <property type="match status" value="1"/>
</dbReference>
<organism evidence="3 4">
    <name type="scientific">Geomesophilobacter sediminis</name>
    <dbReference type="NCBI Taxonomy" id="2798584"/>
    <lineage>
        <taxon>Bacteria</taxon>
        <taxon>Pseudomonadati</taxon>
        <taxon>Thermodesulfobacteriota</taxon>
        <taxon>Desulfuromonadia</taxon>
        <taxon>Geobacterales</taxon>
        <taxon>Geobacteraceae</taxon>
        <taxon>Geomesophilobacter</taxon>
    </lineage>
</organism>
<dbReference type="InterPro" id="IPR011006">
    <property type="entry name" value="CheY-like_superfamily"/>
</dbReference>
<keyword evidence="4" id="KW-1185">Reference proteome</keyword>
<evidence type="ECO:0000259" key="2">
    <source>
        <dbReference type="PROSITE" id="PS50110"/>
    </source>
</evidence>
<dbReference type="PROSITE" id="PS50110">
    <property type="entry name" value="RESPONSE_REGULATORY"/>
    <property type="match status" value="1"/>
</dbReference>
<comment type="caution">
    <text evidence="3">The sequence shown here is derived from an EMBL/GenBank/DDBJ whole genome shotgun (WGS) entry which is preliminary data.</text>
</comment>
<proteinExistence type="predicted"/>
<dbReference type="CDD" id="cd00156">
    <property type="entry name" value="REC"/>
    <property type="match status" value="1"/>
</dbReference>
<dbReference type="Proteomes" id="UP000636888">
    <property type="component" value="Unassembled WGS sequence"/>
</dbReference>
<sequence>MKKRCLIVDDDQFSRELMSRLLEPHFDCRTAVTGEHAWELIDANWHRGEPFQLICCELAMPGLNGHRLIRKVRELEASVPVAGNRRSRIFVVSASNSPWDRAETVLDGIAEGYIVKPCHPAQLRELLIENGLVEH</sequence>
<dbReference type="EMBL" id="JAEMHM010000023">
    <property type="protein sequence ID" value="MBJ6727366.1"/>
    <property type="molecule type" value="Genomic_DNA"/>
</dbReference>
<dbReference type="SUPFAM" id="SSF52172">
    <property type="entry name" value="CheY-like"/>
    <property type="match status" value="1"/>
</dbReference>
<name>A0A8J7M2S3_9BACT</name>
<feature type="domain" description="Response regulatory" evidence="2">
    <location>
        <begin position="4"/>
        <end position="131"/>
    </location>
</feature>
<evidence type="ECO:0000313" key="3">
    <source>
        <dbReference type="EMBL" id="MBJ6727366.1"/>
    </source>
</evidence>